<evidence type="ECO:0000313" key="2">
    <source>
        <dbReference type="EMBL" id="TGN66179.1"/>
    </source>
</evidence>
<keyword evidence="1" id="KW-0472">Membrane</keyword>
<organism evidence="2 3">
    <name type="scientific">Nocardioides eburneiflavus</name>
    <dbReference type="NCBI Taxonomy" id="2518372"/>
    <lineage>
        <taxon>Bacteria</taxon>
        <taxon>Bacillati</taxon>
        <taxon>Actinomycetota</taxon>
        <taxon>Actinomycetes</taxon>
        <taxon>Propionibacteriales</taxon>
        <taxon>Nocardioidaceae</taxon>
        <taxon>Nocardioides</taxon>
    </lineage>
</organism>
<dbReference type="InterPro" id="IPR007047">
    <property type="entry name" value="Flp_Fap"/>
</dbReference>
<gene>
    <name evidence="2" type="ORF">EXE59_21150</name>
</gene>
<sequence>MLEKFVAFQLFMLADREEKGATAVEYGLMVALIAAIIVATVALLGQAILGAFQTVLAEVN</sequence>
<evidence type="ECO:0000313" key="3">
    <source>
        <dbReference type="Proteomes" id="UP000297496"/>
    </source>
</evidence>
<dbReference type="EMBL" id="SRRO01000001">
    <property type="protein sequence ID" value="TGN66179.1"/>
    <property type="molecule type" value="Genomic_DNA"/>
</dbReference>
<comment type="caution">
    <text evidence="2">The sequence shown here is derived from an EMBL/GenBank/DDBJ whole genome shotgun (WGS) entry which is preliminary data.</text>
</comment>
<dbReference type="AlphaFoldDB" id="A0A4Z1CMX4"/>
<reference evidence="2 3" key="1">
    <citation type="submission" date="2019-04" db="EMBL/GenBank/DDBJ databases">
        <title>Three New Species of Nocardioides, Nocardioides euryhalodurans sp. nov., Nocardioides seonyuensis sp. nov. and Nocardioides eburneoflavus sp. nov. Isolated from Soil.</title>
        <authorList>
            <person name="Roh S.G."/>
            <person name="Lee C."/>
            <person name="Kim M.-K."/>
            <person name="Kim S.B."/>
        </authorList>
    </citation>
    <scope>NUCLEOTIDE SEQUENCE [LARGE SCALE GENOMIC DNA]</scope>
    <source>
        <strain evidence="2 3">MMS17-SY213</strain>
    </source>
</reference>
<keyword evidence="3" id="KW-1185">Reference proteome</keyword>
<keyword evidence="1" id="KW-1133">Transmembrane helix</keyword>
<feature type="transmembrane region" description="Helical" evidence="1">
    <location>
        <begin position="26"/>
        <end position="52"/>
    </location>
</feature>
<evidence type="ECO:0000256" key="1">
    <source>
        <dbReference type="SAM" id="Phobius"/>
    </source>
</evidence>
<protein>
    <submittedName>
        <fullName evidence="2">Flp family type IVb pilin</fullName>
    </submittedName>
</protein>
<dbReference type="RefSeq" id="WP_135840664.1">
    <property type="nucleotide sequence ID" value="NZ_SRRO01000001.1"/>
</dbReference>
<dbReference type="Proteomes" id="UP000297496">
    <property type="component" value="Unassembled WGS sequence"/>
</dbReference>
<dbReference type="Pfam" id="PF04964">
    <property type="entry name" value="Flp_Fap"/>
    <property type="match status" value="1"/>
</dbReference>
<name>A0A4Z1CMX4_9ACTN</name>
<proteinExistence type="predicted"/>
<accession>A0A4Z1CMX4</accession>
<keyword evidence="1" id="KW-0812">Transmembrane</keyword>